<organism evidence="2 3">
    <name type="scientific">Folsomia candida</name>
    <name type="common">Springtail</name>
    <dbReference type="NCBI Taxonomy" id="158441"/>
    <lineage>
        <taxon>Eukaryota</taxon>
        <taxon>Metazoa</taxon>
        <taxon>Ecdysozoa</taxon>
        <taxon>Arthropoda</taxon>
        <taxon>Hexapoda</taxon>
        <taxon>Collembola</taxon>
        <taxon>Entomobryomorpha</taxon>
        <taxon>Isotomoidea</taxon>
        <taxon>Isotomidae</taxon>
        <taxon>Proisotominae</taxon>
        <taxon>Folsomia</taxon>
    </lineage>
</organism>
<feature type="region of interest" description="Disordered" evidence="1">
    <location>
        <begin position="231"/>
        <end position="264"/>
    </location>
</feature>
<evidence type="ECO:0000313" key="2">
    <source>
        <dbReference type="EMBL" id="OXA55634.1"/>
    </source>
</evidence>
<keyword evidence="3" id="KW-1185">Reference proteome</keyword>
<sequence length="557" mass="63375">MKLFKTRTIGLMAMGYLFLQLMMTVMGGVVDTKSLNGAQSTQVEEVAFPFTLPKDGTELSAFPEPPCDCNRDDESEMGGFVPSEKFPYATAPDSTTNLEQGSYGSDYLNNNNLEIIPMTNNEKPDNERSGKIKNDEDANVIKQVIFIEPPEYVYNHNIKVAQSNEKRPRTVIYVFPPMVSHVYNISDQRNLSNSQEKPQVYYLGGTTHFDGEESNQGGNEGREKFEARNEYVVENDDKSESLQETGDDAKFGNSESQNEQTVESSYLPVAQIKRNSEITEASRQNFAKRKPEITIQHSVRSIISRVGHPEESTTTSTTPRLTTTITTTTPPPKKQYRRFDYFSKSDYENLKSKGQLSFNFVQYRTGPIPTPPQPSPPPPPSPSLRSPNYDNKPFSIVSNSTNLNQLQLTTDRPFIPSSPEIIVSKRPTVRLEYERIQHFPQQRQAFPLNSQSLSLPPLPSTNEFRPSDPDHHPLEYRTIQYFPKPEPDQETEHTDQNYVIQEQQNPMFTRSHFQQELDNQASGSEMEPNLRSDYQIIPAVFRNYLYVGPTGPEHENI</sequence>
<feature type="region of interest" description="Disordered" evidence="1">
    <location>
        <begin position="300"/>
        <end position="335"/>
    </location>
</feature>
<dbReference type="EMBL" id="LNIX01000004">
    <property type="protein sequence ID" value="OXA55634.1"/>
    <property type="molecule type" value="Genomic_DNA"/>
</dbReference>
<gene>
    <name evidence="2" type="ORF">Fcan01_09625</name>
</gene>
<evidence type="ECO:0000313" key="3">
    <source>
        <dbReference type="Proteomes" id="UP000198287"/>
    </source>
</evidence>
<proteinExistence type="predicted"/>
<dbReference type="Proteomes" id="UP000198287">
    <property type="component" value="Unassembled WGS sequence"/>
</dbReference>
<dbReference type="AlphaFoldDB" id="A0A226EEX4"/>
<feature type="compositionally biased region" description="Polar residues" evidence="1">
    <location>
        <begin position="253"/>
        <end position="264"/>
    </location>
</feature>
<feature type="compositionally biased region" description="Pro residues" evidence="1">
    <location>
        <begin position="368"/>
        <end position="382"/>
    </location>
</feature>
<feature type="compositionally biased region" description="Basic and acidic residues" evidence="1">
    <location>
        <begin position="231"/>
        <end position="241"/>
    </location>
</feature>
<protein>
    <submittedName>
        <fullName evidence="2">Uncharacterized protein</fullName>
    </submittedName>
</protein>
<evidence type="ECO:0000256" key="1">
    <source>
        <dbReference type="SAM" id="MobiDB-lite"/>
    </source>
</evidence>
<name>A0A226EEX4_FOLCA</name>
<reference evidence="2 3" key="1">
    <citation type="submission" date="2015-12" db="EMBL/GenBank/DDBJ databases">
        <title>The genome of Folsomia candida.</title>
        <authorList>
            <person name="Faddeeva A."/>
            <person name="Derks M.F."/>
            <person name="Anvar Y."/>
            <person name="Smit S."/>
            <person name="Van Straalen N."/>
            <person name="Roelofs D."/>
        </authorList>
    </citation>
    <scope>NUCLEOTIDE SEQUENCE [LARGE SCALE GENOMIC DNA]</scope>
    <source>
        <strain evidence="2 3">VU population</strain>
        <tissue evidence="2">Whole body</tissue>
    </source>
</reference>
<accession>A0A226EEX4</accession>
<feature type="compositionally biased region" description="Low complexity" evidence="1">
    <location>
        <begin position="313"/>
        <end position="328"/>
    </location>
</feature>
<comment type="caution">
    <text evidence="2">The sequence shown here is derived from an EMBL/GenBank/DDBJ whole genome shotgun (WGS) entry which is preliminary data.</text>
</comment>
<feature type="region of interest" description="Disordered" evidence="1">
    <location>
        <begin position="363"/>
        <end position="395"/>
    </location>
</feature>